<gene>
    <name evidence="3" type="ORF">METZ01_LOCUS511881</name>
</gene>
<keyword evidence="2" id="KW-0812">Transmembrane</keyword>
<feature type="region of interest" description="Disordered" evidence="1">
    <location>
        <begin position="1"/>
        <end position="22"/>
    </location>
</feature>
<feature type="transmembrane region" description="Helical" evidence="2">
    <location>
        <begin position="30"/>
        <end position="48"/>
    </location>
</feature>
<evidence type="ECO:0000256" key="2">
    <source>
        <dbReference type="SAM" id="Phobius"/>
    </source>
</evidence>
<reference evidence="3" key="1">
    <citation type="submission" date="2018-05" db="EMBL/GenBank/DDBJ databases">
        <authorList>
            <person name="Lanie J.A."/>
            <person name="Ng W.-L."/>
            <person name="Kazmierczak K.M."/>
            <person name="Andrzejewski T.M."/>
            <person name="Davidsen T.M."/>
            <person name="Wayne K.J."/>
            <person name="Tettelin H."/>
            <person name="Glass J.I."/>
            <person name="Rusch D."/>
            <person name="Podicherti R."/>
            <person name="Tsui H.-C.T."/>
            <person name="Winkler M.E."/>
        </authorList>
    </citation>
    <scope>NUCLEOTIDE SEQUENCE</scope>
</reference>
<evidence type="ECO:0008006" key="4">
    <source>
        <dbReference type="Google" id="ProtNLM"/>
    </source>
</evidence>
<dbReference type="Gene3D" id="2.40.50.100">
    <property type="match status" value="1"/>
</dbReference>
<evidence type="ECO:0000313" key="3">
    <source>
        <dbReference type="EMBL" id="SVE59027.1"/>
    </source>
</evidence>
<organism evidence="3">
    <name type="scientific">marine metagenome</name>
    <dbReference type="NCBI Taxonomy" id="408172"/>
    <lineage>
        <taxon>unclassified sequences</taxon>
        <taxon>metagenomes</taxon>
        <taxon>ecological metagenomes</taxon>
    </lineage>
</organism>
<keyword evidence="2" id="KW-1133">Transmembrane helix</keyword>
<feature type="non-terminal residue" evidence="3">
    <location>
        <position position="173"/>
    </location>
</feature>
<evidence type="ECO:0000256" key="1">
    <source>
        <dbReference type="SAM" id="MobiDB-lite"/>
    </source>
</evidence>
<name>A0A383EQ85_9ZZZZ</name>
<dbReference type="EMBL" id="UINC01227929">
    <property type="protein sequence ID" value="SVE59027.1"/>
    <property type="molecule type" value="Genomic_DNA"/>
</dbReference>
<accession>A0A383EQ85</accession>
<keyword evidence="2" id="KW-0472">Membrane</keyword>
<sequence>MSDEQPASVPLKPAPKRHRGSGLGRIGRKWPFFVWLLFIPALLALYEYGGGYYELNGTVEFDFEAVSGREVGRIEDVKVAIGQKVTRGDLLVVLDTSLIDKEIASIKEELELDRLDRDRRFSTAVQRLRVDVSELLMDQASDSAELAIFSRQLEHLKGLLDRGLVDREVVSDL</sequence>
<dbReference type="AlphaFoldDB" id="A0A383EQ85"/>
<protein>
    <recommendedName>
        <fullName evidence="4">Membrane fusion protein biotin-lipoyl like domain-containing protein</fullName>
    </recommendedName>
</protein>
<proteinExistence type="predicted"/>